<evidence type="ECO:0000313" key="3">
    <source>
        <dbReference type="Proteomes" id="UP000050517"/>
    </source>
</evidence>
<keyword evidence="1" id="KW-1133">Transmembrane helix</keyword>
<protein>
    <submittedName>
        <fullName evidence="2">Uncharacterized protein</fullName>
    </submittedName>
</protein>
<organism evidence="2 3">
    <name type="scientific">Corynebacterium oculi</name>
    <dbReference type="NCBI Taxonomy" id="1544416"/>
    <lineage>
        <taxon>Bacteria</taxon>
        <taxon>Bacillati</taxon>
        <taxon>Actinomycetota</taxon>
        <taxon>Actinomycetes</taxon>
        <taxon>Mycobacteriales</taxon>
        <taxon>Corynebacteriaceae</taxon>
        <taxon>Corynebacterium</taxon>
    </lineage>
</organism>
<feature type="transmembrane region" description="Helical" evidence="1">
    <location>
        <begin position="77"/>
        <end position="94"/>
    </location>
</feature>
<sequence length="104" mass="12051">MNAVRLWWGLSRRWNVIFYLLAVLFPIGVLSDGNNNPFRLVLAFIWMIAIMGAGLREDEVYASLNVSRRVWAKHRRADLLFSIPIYLGILWVLPMGSVEQIFSE</sequence>
<proteinExistence type="predicted"/>
<keyword evidence="1" id="KW-0812">Transmembrane</keyword>
<name>A0A0Q0TZM8_9CORY</name>
<dbReference type="PATRIC" id="fig|1544416.3.peg.1556"/>
<feature type="transmembrane region" description="Helical" evidence="1">
    <location>
        <begin position="37"/>
        <end position="56"/>
    </location>
</feature>
<accession>A0A0Q0TZM8</accession>
<gene>
    <name evidence="2" type="ORF">Cocul_01550</name>
</gene>
<feature type="transmembrane region" description="Helical" evidence="1">
    <location>
        <begin position="12"/>
        <end position="31"/>
    </location>
</feature>
<dbReference type="RefSeq" id="WP_150114410.1">
    <property type="nucleotide sequence ID" value="NZ_LKST01000002.1"/>
</dbReference>
<evidence type="ECO:0000313" key="2">
    <source>
        <dbReference type="EMBL" id="KQB84739.1"/>
    </source>
</evidence>
<reference evidence="2 3" key="1">
    <citation type="submission" date="2015-10" db="EMBL/GenBank/DDBJ databases">
        <title>Corynebacteirum lowii and Corynebacterium oculi species nova, derived from human clinical disease and and emended description of Corynebacterium mastiditis.</title>
        <authorList>
            <person name="Bernard K."/>
            <person name="Pacheco A.L."/>
            <person name="Mcdougall C."/>
            <person name="Burtx T."/>
            <person name="Weibe D."/>
            <person name="Tyler S."/>
            <person name="Olson A.B."/>
            <person name="Cnockaert M."/>
            <person name="Eguchi H."/>
            <person name="Kuwahara T."/>
            <person name="Nakayama-Imaohji H."/>
            <person name="Boudewijins M."/>
            <person name="Van Hoecke F."/>
            <person name="Bernier A.-M."/>
            <person name="Vandamme P."/>
        </authorList>
    </citation>
    <scope>NUCLEOTIDE SEQUENCE [LARGE SCALE GENOMIC DNA]</scope>
    <source>
        <strain evidence="2 3">NML 130210</strain>
    </source>
</reference>
<keyword evidence="1" id="KW-0472">Membrane</keyword>
<dbReference type="AlphaFoldDB" id="A0A0Q0TZM8"/>
<dbReference type="STRING" id="1544416.Cocul_01550"/>
<dbReference type="OrthoDB" id="332706at2"/>
<comment type="caution">
    <text evidence="2">The sequence shown here is derived from an EMBL/GenBank/DDBJ whole genome shotgun (WGS) entry which is preliminary data.</text>
</comment>
<keyword evidence="3" id="KW-1185">Reference proteome</keyword>
<evidence type="ECO:0000256" key="1">
    <source>
        <dbReference type="SAM" id="Phobius"/>
    </source>
</evidence>
<dbReference type="EMBL" id="LKST01000002">
    <property type="protein sequence ID" value="KQB84739.1"/>
    <property type="molecule type" value="Genomic_DNA"/>
</dbReference>
<dbReference type="Proteomes" id="UP000050517">
    <property type="component" value="Unassembled WGS sequence"/>
</dbReference>